<evidence type="ECO:0000256" key="4">
    <source>
        <dbReference type="ARBA" id="ARBA00022989"/>
    </source>
</evidence>
<dbReference type="EMBL" id="JAXCLW010000002">
    <property type="protein sequence ID" value="MDY0883143.1"/>
    <property type="molecule type" value="Genomic_DNA"/>
</dbReference>
<keyword evidence="3 6" id="KW-0812">Transmembrane</keyword>
<feature type="transmembrane region" description="Helical" evidence="6">
    <location>
        <begin position="341"/>
        <end position="363"/>
    </location>
</feature>
<evidence type="ECO:0000256" key="1">
    <source>
        <dbReference type="ARBA" id="ARBA00004651"/>
    </source>
</evidence>
<feature type="transmembrane region" description="Helical" evidence="6">
    <location>
        <begin position="12"/>
        <end position="33"/>
    </location>
</feature>
<keyword evidence="8" id="KW-1185">Reference proteome</keyword>
<proteinExistence type="predicted"/>
<feature type="transmembrane region" description="Helical" evidence="6">
    <location>
        <begin position="312"/>
        <end position="329"/>
    </location>
</feature>
<evidence type="ECO:0000313" key="7">
    <source>
        <dbReference type="EMBL" id="MDY0883143.1"/>
    </source>
</evidence>
<feature type="transmembrane region" description="Helical" evidence="6">
    <location>
        <begin position="286"/>
        <end position="305"/>
    </location>
</feature>
<dbReference type="InterPro" id="IPR005495">
    <property type="entry name" value="LptG/LptF_permease"/>
</dbReference>
<feature type="transmembrane region" description="Helical" evidence="6">
    <location>
        <begin position="53"/>
        <end position="78"/>
    </location>
</feature>
<dbReference type="NCBIfam" id="TIGR04407">
    <property type="entry name" value="LptF_YjgP"/>
    <property type="match status" value="1"/>
</dbReference>
<sequence length="404" mass="45110">MRLIDLYILKRVSWPLIASMLIALSGLLMERLIRLLDLFANRGGPLTLIMKMLAYLVPHYLAVAIPAAFFVGILYASLRLSSDSELDALRATGLSLGRILAPIASLACVLTVICVIIIGFLQPYTRYAYRALVYLVTETSWNSAIERGAFFSGFGGKTILIGDIADGGHKLSQIFIKEADEGNGTNKTHTVITAPTGDLTNDPFDFSVVLKMYDGYRVELNADGSTARSIKFQELQLPLEAVSPQPFRQRGDRESEMTFFELIQNWWLNNPHIDASDLSAEVNYRLVRSISVLFLPFLALPLGLSSRRSPKNFRLVAGIIFLICYYQVLEFGNNLVQHGKLSALVALWLPFLVFAIPSTWLFYAANKRVGQDPLAMLFEALGEASRFVSTRFRHIFRRGARSDA</sequence>
<organism evidence="7 8">
    <name type="scientific">Dongia soli</name>
    <dbReference type="NCBI Taxonomy" id="600628"/>
    <lineage>
        <taxon>Bacteria</taxon>
        <taxon>Pseudomonadati</taxon>
        <taxon>Pseudomonadota</taxon>
        <taxon>Alphaproteobacteria</taxon>
        <taxon>Rhodospirillales</taxon>
        <taxon>Dongiaceae</taxon>
        <taxon>Dongia</taxon>
    </lineage>
</organism>
<protein>
    <submittedName>
        <fullName evidence="7">LPS export ABC transporter permease LptF</fullName>
    </submittedName>
</protein>
<evidence type="ECO:0000256" key="3">
    <source>
        <dbReference type="ARBA" id="ARBA00022692"/>
    </source>
</evidence>
<keyword evidence="2" id="KW-1003">Cell membrane</keyword>
<dbReference type="Pfam" id="PF03739">
    <property type="entry name" value="LptF_LptG"/>
    <property type="match status" value="1"/>
</dbReference>
<dbReference type="PANTHER" id="PTHR33529:SF6">
    <property type="entry name" value="YJGP_YJGQ FAMILY PERMEASE"/>
    <property type="match status" value="1"/>
</dbReference>
<dbReference type="InterPro" id="IPR030922">
    <property type="entry name" value="LptF"/>
</dbReference>
<comment type="subcellular location">
    <subcellularLocation>
        <location evidence="1">Cell membrane</location>
        <topology evidence="1">Multi-pass membrane protein</topology>
    </subcellularLocation>
</comment>
<accession>A0ABU5ECI6</accession>
<keyword evidence="5 6" id="KW-0472">Membrane</keyword>
<dbReference type="PANTHER" id="PTHR33529">
    <property type="entry name" value="SLR0882 PROTEIN-RELATED"/>
    <property type="match status" value="1"/>
</dbReference>
<comment type="caution">
    <text evidence="7">The sequence shown here is derived from an EMBL/GenBank/DDBJ whole genome shotgun (WGS) entry which is preliminary data.</text>
</comment>
<reference evidence="7 8" key="1">
    <citation type="journal article" date="2016" name="Antonie Van Leeuwenhoek">
        <title>Dongia soli sp. nov., isolated from soil from Dokdo, Korea.</title>
        <authorList>
            <person name="Kim D.U."/>
            <person name="Lee H."/>
            <person name="Kim H."/>
            <person name="Kim S.G."/>
            <person name="Ka J.O."/>
        </authorList>
    </citation>
    <scope>NUCLEOTIDE SEQUENCE [LARGE SCALE GENOMIC DNA]</scope>
    <source>
        <strain evidence="7 8">D78</strain>
    </source>
</reference>
<dbReference type="Proteomes" id="UP001279642">
    <property type="component" value="Unassembled WGS sequence"/>
</dbReference>
<dbReference type="RefSeq" id="WP_320508188.1">
    <property type="nucleotide sequence ID" value="NZ_JAXCLW010000002.1"/>
</dbReference>
<feature type="transmembrane region" description="Helical" evidence="6">
    <location>
        <begin position="99"/>
        <end position="121"/>
    </location>
</feature>
<keyword evidence="4 6" id="KW-1133">Transmembrane helix</keyword>
<evidence type="ECO:0000313" key="8">
    <source>
        <dbReference type="Proteomes" id="UP001279642"/>
    </source>
</evidence>
<evidence type="ECO:0000256" key="5">
    <source>
        <dbReference type="ARBA" id="ARBA00023136"/>
    </source>
</evidence>
<name>A0ABU5ECI6_9PROT</name>
<gene>
    <name evidence="7" type="primary">lptF</name>
    <name evidence="7" type="ORF">SMD27_09825</name>
</gene>
<evidence type="ECO:0000256" key="2">
    <source>
        <dbReference type="ARBA" id="ARBA00022475"/>
    </source>
</evidence>
<evidence type="ECO:0000256" key="6">
    <source>
        <dbReference type="SAM" id="Phobius"/>
    </source>
</evidence>